<evidence type="ECO:0000256" key="4">
    <source>
        <dbReference type="ARBA" id="ARBA00051722"/>
    </source>
</evidence>
<accession>A0A1C0ZRJ4</accession>
<organism evidence="6 7">
    <name type="scientific">Paenibacillus pectinilyticus</name>
    <dbReference type="NCBI Taxonomy" id="512399"/>
    <lineage>
        <taxon>Bacteria</taxon>
        <taxon>Bacillati</taxon>
        <taxon>Bacillota</taxon>
        <taxon>Bacilli</taxon>
        <taxon>Bacillales</taxon>
        <taxon>Paenibacillaceae</taxon>
        <taxon>Paenibacillus</taxon>
    </lineage>
</organism>
<proteinExistence type="inferred from homology"/>
<dbReference type="AlphaFoldDB" id="A0A1C0ZRJ4"/>
<dbReference type="EC" id="3.1.3.48" evidence="5"/>
<evidence type="ECO:0000313" key="7">
    <source>
        <dbReference type="Proteomes" id="UP000093309"/>
    </source>
</evidence>
<dbReference type="PANTHER" id="PTHR39181:SF1">
    <property type="entry name" value="TYROSINE-PROTEIN PHOSPHATASE YWQE"/>
    <property type="match status" value="1"/>
</dbReference>
<dbReference type="OrthoDB" id="9788539at2"/>
<keyword evidence="2 5" id="KW-0378">Hydrolase</keyword>
<evidence type="ECO:0000256" key="5">
    <source>
        <dbReference type="PIRNR" id="PIRNR016557"/>
    </source>
</evidence>
<dbReference type="Gene3D" id="3.20.20.140">
    <property type="entry name" value="Metal-dependent hydrolases"/>
    <property type="match status" value="1"/>
</dbReference>
<dbReference type="GO" id="GO:0030145">
    <property type="term" value="F:manganese ion binding"/>
    <property type="evidence" value="ECO:0007669"/>
    <property type="project" value="UniProtKB-UniRule"/>
</dbReference>
<dbReference type="PIRSF" id="PIRSF016557">
    <property type="entry name" value="Caps_synth_CpsB"/>
    <property type="match status" value="1"/>
</dbReference>
<reference evidence="7" key="1">
    <citation type="submission" date="2016-05" db="EMBL/GenBank/DDBJ databases">
        <title>Paenibacillus oryzae. sp. nov., isolated from the rice root.</title>
        <authorList>
            <person name="Zhang J."/>
            <person name="Zhang X."/>
        </authorList>
    </citation>
    <scope>NUCLEOTIDE SEQUENCE [LARGE SCALE GENOMIC DNA]</scope>
    <source>
        <strain evidence="7">KCTC13222</strain>
    </source>
</reference>
<evidence type="ECO:0000256" key="1">
    <source>
        <dbReference type="ARBA" id="ARBA00005750"/>
    </source>
</evidence>
<evidence type="ECO:0000256" key="3">
    <source>
        <dbReference type="ARBA" id="ARBA00022912"/>
    </source>
</evidence>
<sequence length="256" mass="29256">MIDIHSHILPELDDGASDLEESVQMARQAVKQGIHTVIATPHHENGRFTNDANFVEQQVHAFQEELDRRDIPLRIHSGQEIRVYRGLIDDVETNRTSTLDGTRYMLLEFPSDRISSGIHDLLHELQLMDIVPIIAHPERNREIAEDPKKLLELVQLGALTQVTAHSLLGHFGKSIQSFTFELCKNNLTHFVSSDAHNTSNRGFALAEAYEALRAELGQDYVNTFQNNANRIIHNLPIETLPPAWSRPKWFQFWKSK</sequence>
<dbReference type="STRING" id="512399.A8709_22925"/>
<dbReference type="InterPro" id="IPR016667">
    <property type="entry name" value="Caps_polysacc_synth_CpsB/CapC"/>
</dbReference>
<keyword evidence="7" id="KW-1185">Reference proteome</keyword>
<comment type="similarity">
    <text evidence="1 5">Belongs to the metallo-dependent hydrolases superfamily. CpsB/CapC family.</text>
</comment>
<dbReference type="EMBL" id="LYPC01000030">
    <property type="protein sequence ID" value="OCT10693.1"/>
    <property type="molecule type" value="Genomic_DNA"/>
</dbReference>
<name>A0A1C0ZRJ4_9BACL</name>
<dbReference type="Pfam" id="PF19567">
    <property type="entry name" value="CpsB_CapC"/>
    <property type="match status" value="1"/>
</dbReference>
<keyword evidence="3 5" id="KW-0904">Protein phosphatase</keyword>
<evidence type="ECO:0000256" key="2">
    <source>
        <dbReference type="ARBA" id="ARBA00022801"/>
    </source>
</evidence>
<dbReference type="PANTHER" id="PTHR39181">
    <property type="entry name" value="TYROSINE-PROTEIN PHOSPHATASE YWQE"/>
    <property type="match status" value="1"/>
</dbReference>
<dbReference type="RefSeq" id="WP_065859165.1">
    <property type="nucleotide sequence ID" value="NZ_LYPC01000030.1"/>
</dbReference>
<gene>
    <name evidence="6" type="ORF">A8709_22925</name>
</gene>
<protein>
    <recommendedName>
        <fullName evidence="5">Tyrosine-protein phosphatase</fullName>
        <ecNumber evidence="5">3.1.3.48</ecNumber>
    </recommendedName>
</protein>
<evidence type="ECO:0000313" key="6">
    <source>
        <dbReference type="EMBL" id="OCT10693.1"/>
    </source>
</evidence>
<comment type="caution">
    <text evidence="6">The sequence shown here is derived from an EMBL/GenBank/DDBJ whole genome shotgun (WGS) entry which is preliminary data.</text>
</comment>
<dbReference type="InterPro" id="IPR016195">
    <property type="entry name" value="Pol/histidinol_Pase-like"/>
</dbReference>
<comment type="catalytic activity">
    <reaction evidence="4 5">
        <text>O-phospho-L-tyrosyl-[protein] + H2O = L-tyrosyl-[protein] + phosphate</text>
        <dbReference type="Rhea" id="RHEA:10684"/>
        <dbReference type="Rhea" id="RHEA-COMP:10136"/>
        <dbReference type="Rhea" id="RHEA-COMP:20101"/>
        <dbReference type="ChEBI" id="CHEBI:15377"/>
        <dbReference type="ChEBI" id="CHEBI:43474"/>
        <dbReference type="ChEBI" id="CHEBI:46858"/>
        <dbReference type="ChEBI" id="CHEBI:61978"/>
        <dbReference type="EC" id="3.1.3.48"/>
    </reaction>
</comment>
<dbReference type="GO" id="GO:0004725">
    <property type="term" value="F:protein tyrosine phosphatase activity"/>
    <property type="evidence" value="ECO:0007669"/>
    <property type="project" value="UniProtKB-UniRule"/>
</dbReference>
<dbReference type="SUPFAM" id="SSF89550">
    <property type="entry name" value="PHP domain-like"/>
    <property type="match status" value="1"/>
</dbReference>
<dbReference type="Proteomes" id="UP000093309">
    <property type="component" value="Unassembled WGS sequence"/>
</dbReference>